<feature type="transmembrane region" description="Helical" evidence="10">
    <location>
        <begin position="1508"/>
        <end position="1529"/>
    </location>
</feature>
<dbReference type="CDD" id="cd00037">
    <property type="entry name" value="CLECT"/>
    <property type="match status" value="4"/>
</dbReference>
<feature type="transmembrane region" description="Helical" evidence="10">
    <location>
        <begin position="1476"/>
        <end position="1496"/>
    </location>
</feature>
<keyword evidence="15" id="KW-1185">Reference proteome</keyword>
<feature type="non-terminal residue" evidence="14">
    <location>
        <position position="1"/>
    </location>
</feature>
<feature type="domain" description="Fibronectin type-III" evidence="13">
    <location>
        <begin position="819"/>
        <end position="905"/>
    </location>
</feature>
<dbReference type="Pfam" id="PF00041">
    <property type="entry name" value="fn3"/>
    <property type="match status" value="6"/>
</dbReference>
<dbReference type="Gene3D" id="2.60.40.10">
    <property type="entry name" value="Immunoglobulins"/>
    <property type="match status" value="6"/>
</dbReference>
<feature type="chain" id="PRO_5046110159" evidence="11">
    <location>
        <begin position="18"/>
        <end position="1554"/>
    </location>
</feature>
<dbReference type="SUPFAM" id="SSF49265">
    <property type="entry name" value="Fibronectin type III"/>
    <property type="match status" value="6"/>
</dbReference>
<dbReference type="InterPro" id="IPR014371">
    <property type="entry name" value="Oat_ACAT_DAG_ARE"/>
</dbReference>
<dbReference type="InterPro" id="IPR016186">
    <property type="entry name" value="C-type_lectin-like/link_sf"/>
</dbReference>
<keyword evidence="9 14" id="KW-0012">Acyltransferase</keyword>
<proteinExistence type="inferred from homology"/>
<comment type="similarity">
    <text evidence="2">Belongs to the membrane-bound acyltransferase family. Sterol o-acyltransferase subfamily.</text>
</comment>
<feature type="signal peptide" evidence="11">
    <location>
        <begin position="1"/>
        <end position="17"/>
    </location>
</feature>
<evidence type="ECO:0000256" key="2">
    <source>
        <dbReference type="ARBA" id="ARBA00009010"/>
    </source>
</evidence>
<feature type="transmembrane region" description="Helical" evidence="10">
    <location>
        <begin position="1189"/>
        <end position="1215"/>
    </location>
</feature>
<protein>
    <submittedName>
        <fullName evidence="14">SOAT2 acyltransferase</fullName>
    </submittedName>
</protein>
<evidence type="ECO:0000313" key="15">
    <source>
        <dbReference type="Proteomes" id="UP001166052"/>
    </source>
</evidence>
<feature type="domain" description="C-type lectin" evidence="12">
    <location>
        <begin position="714"/>
        <end position="815"/>
    </location>
</feature>
<feature type="domain" description="C-type lectin" evidence="12">
    <location>
        <begin position="105"/>
        <end position="210"/>
    </location>
</feature>
<feature type="domain" description="Fibronectin type-III" evidence="13">
    <location>
        <begin position="11"/>
        <end position="100"/>
    </location>
</feature>
<name>A0ABS2Z333_POLSE</name>
<sequence>MRKSLFILLDAYSGVLTFSDVTCSSLTLNWTQAPGPVVSYTVTARGPTSQIKTIITGNVTGTVVMDMIPDSVYNFTVVPTKCNIQLDMATGSVVTGAAPTVDPSQPGKNYYILKNSLTWSSAQQACMTCFEDLAVINSAELTRAIPSPSYATWIGLSRSSAGDFVWVIDNQTVYGNWASGEPTNNNCVYLQTNKMWSSYPCSNVLWYMCQEDPYQGTLTASSITSYSVMLNWTQAPGPVTSYTLKVTGPTNQTQTLTLGNVTGTVLQNLIPASLYTFEVIPNKCQQSLNSVTGSAYTSPPPSPSPFEKRFYVPSGSLTWDAARSTCQSCFEDLAVINSAARTLNVPNSGISMWIGYRRASDNFFAWVDGNQTLYSNWVTGADSITSYDCAYLQTNMMWKSYVCYGSLGFLCQEDPYQGTLTASSITSYSVTLNWTQAPGPVTSYTLKVTGPTNQTQTLTLGNVTGTVLQNLIPASLYTFEVIPNKCQQSLNSVTGSAYTSPPPSPSPFEKRFYVPSGSLTWDAARSTCQSCFEDLAVINSAARTLNVPNSGISMWIGYRRASDNFFAWVDGNQTLYSNWVTGADSITSYDCAYLQTNMMWKSYVCYGSLGFLCQEDPYYGTVTFSNITTSSITVNWTQAPGPVDSYTVTVSGPMGWSRSISVGNVTGTVLNYLIPNSNYTFQIVPTKCSIELNPAVGYASTSQMFIPSQPEKRFYVKKSPLSWNDARQACMSCFQDLAVLNSAEKMQAVPITGLNLWMGYYQVVNGIYLWVDGNETFYNNWAASQPNIAGNCAYMATTKLWYSYSCSYAMPYICQEDRYYGNLSFYNITSTSMAFNWTQASGPIDSYSVVVTSPAGFSRTITVGNVTETVVTGLSSSSVYTVQVFPTKCNIQLDPANGSACTAPPSPGGITVTNVGTNFVSLVWDAPSDMSMKSYSFIITYFSSYWGQSGSTNSSSLSATVTNLRAGSMYIFNVTTVHTTCGHSAPSSIAVYTNATTKILLLKVRVSSISPCTEEMMQTLLLTVMADDDTSKNLRRRNVKRDGTVMNEEPTLSRTPEQTNSISSLMHWRKHMEHVKAELLEQMQGQLSDLLDKAIEESIHSYSRHKNRPESVNGLETHQKTQEHGKVFVDRRSMLDELFEINHFKTIYHMFIAILCVFIFSTLAVDFIDEGRLVLEFDLLVYAFGKFSTVIYAWICMFLYTLIVPYMALCFWGSYYPSTKFHTLFTIVVGILGLTCQLCILGIYPIYTVIHGQLPPASRFIVILEQIRFMMKSYSFIRENVPKFISAKTKQAQVIELPKFSQYLYFLFCPTLIYRDSYPRNPYIRWGYVAVNFAQILGCLFYGYFILVRLCIPVFTNMSKQPFSTKTMVLTLFHATLPGTFILLLSFFAFLHCWLNAFAEMLRFADRMFYKDWWNSTSFANYYRTWNVVVHDWLYYYIYRDFRYFLQGRCRTAAMLSVFILSAVVHEYVLTLCLGYFYPVMFCLFAIFGVVFNFMLNDKRQGPVWNIIMWTFLFIGQGIQVCLYCQEWYAQIHCPLKQVSSPGNYNTISYFALA</sequence>
<feature type="domain" description="Fibronectin type-III" evidence="13">
    <location>
        <begin position="416"/>
        <end position="503"/>
    </location>
</feature>
<evidence type="ECO:0000256" key="1">
    <source>
        <dbReference type="ARBA" id="ARBA00004477"/>
    </source>
</evidence>
<keyword evidence="3" id="KW-0808">Transferase</keyword>
<dbReference type="InterPro" id="IPR001304">
    <property type="entry name" value="C-type_lectin-like"/>
</dbReference>
<dbReference type="SUPFAM" id="SSF56436">
    <property type="entry name" value="C-type lectin-like"/>
    <property type="match status" value="4"/>
</dbReference>
<dbReference type="CDD" id="cd00063">
    <property type="entry name" value="FN3"/>
    <property type="match status" value="6"/>
</dbReference>
<feature type="domain" description="Fibronectin type-III" evidence="13">
    <location>
        <begin position="618"/>
        <end position="711"/>
    </location>
</feature>
<evidence type="ECO:0000259" key="12">
    <source>
        <dbReference type="PROSITE" id="PS50041"/>
    </source>
</evidence>
<keyword evidence="4 10" id="KW-0812">Transmembrane</keyword>
<evidence type="ECO:0000256" key="4">
    <source>
        <dbReference type="ARBA" id="ARBA00022692"/>
    </source>
</evidence>
<comment type="caution">
    <text evidence="14">The sequence shown here is derived from an EMBL/GenBank/DDBJ whole genome shotgun (WGS) entry which is preliminary data.</text>
</comment>
<keyword evidence="6 10" id="KW-1133">Transmembrane helix</keyword>
<keyword evidence="7 10" id="KW-0472">Membrane</keyword>
<dbReference type="Proteomes" id="UP001166052">
    <property type="component" value="Unassembled WGS sequence"/>
</dbReference>
<evidence type="ECO:0000259" key="13">
    <source>
        <dbReference type="PROSITE" id="PS50853"/>
    </source>
</evidence>
<dbReference type="EMBL" id="JAAWVN010021012">
    <property type="protein sequence ID" value="MBN3293320.1"/>
    <property type="molecule type" value="Genomic_DNA"/>
</dbReference>
<dbReference type="InterPro" id="IPR004299">
    <property type="entry name" value="MBOAT_fam"/>
</dbReference>
<feature type="domain" description="C-type lectin" evidence="12">
    <location>
        <begin position="512"/>
        <end position="614"/>
    </location>
</feature>
<feature type="transmembrane region" description="Helical" evidence="10">
    <location>
        <begin position="1326"/>
        <end position="1348"/>
    </location>
</feature>
<keyword evidence="5" id="KW-0256">Endoplasmic reticulum</keyword>
<evidence type="ECO:0000256" key="5">
    <source>
        <dbReference type="ARBA" id="ARBA00022824"/>
    </source>
</evidence>
<gene>
    <name evidence="14" type="primary">Soat2</name>
    <name evidence="14" type="ORF">GTO92_0014340</name>
</gene>
<comment type="subcellular location">
    <subcellularLocation>
        <location evidence="1">Endoplasmic reticulum membrane</location>
        <topology evidence="1">Multi-pass membrane protein</topology>
    </subcellularLocation>
</comment>
<dbReference type="Pfam" id="PF03062">
    <property type="entry name" value="MBOAT"/>
    <property type="match status" value="1"/>
</dbReference>
<dbReference type="InterPro" id="IPR013783">
    <property type="entry name" value="Ig-like_fold"/>
</dbReference>
<dbReference type="PANTHER" id="PTHR10408">
    <property type="entry name" value="STEROL O-ACYLTRANSFERASE"/>
    <property type="match status" value="1"/>
</dbReference>
<evidence type="ECO:0000313" key="14">
    <source>
        <dbReference type="EMBL" id="MBN3293320.1"/>
    </source>
</evidence>
<dbReference type="PANTHER" id="PTHR10408:SF10">
    <property type="entry name" value="STEROL O-ACYLTRANSFERASE 2"/>
    <property type="match status" value="1"/>
</dbReference>
<keyword evidence="8" id="KW-1015">Disulfide bond</keyword>
<feature type="transmembrane region" description="Helical" evidence="10">
    <location>
        <begin position="1369"/>
        <end position="1399"/>
    </location>
</feature>
<dbReference type="InterPro" id="IPR016187">
    <property type="entry name" value="CTDL_fold"/>
</dbReference>
<evidence type="ECO:0000256" key="6">
    <source>
        <dbReference type="ARBA" id="ARBA00022989"/>
    </source>
</evidence>
<dbReference type="InterPro" id="IPR003961">
    <property type="entry name" value="FN3_dom"/>
</dbReference>
<feature type="transmembrane region" description="Helical" evidence="10">
    <location>
        <begin position="1450"/>
        <end position="1470"/>
    </location>
</feature>
<feature type="transmembrane region" description="Helical" evidence="10">
    <location>
        <begin position="1147"/>
        <end position="1168"/>
    </location>
</feature>
<feature type="non-terminal residue" evidence="14">
    <location>
        <position position="1554"/>
    </location>
</feature>
<evidence type="ECO:0000256" key="11">
    <source>
        <dbReference type="SAM" id="SignalP"/>
    </source>
</evidence>
<dbReference type="Pfam" id="PF00059">
    <property type="entry name" value="Lectin_C"/>
    <property type="match status" value="4"/>
</dbReference>
<dbReference type="SMART" id="SM00034">
    <property type="entry name" value="CLECT"/>
    <property type="match status" value="4"/>
</dbReference>
<evidence type="ECO:0000256" key="10">
    <source>
        <dbReference type="SAM" id="Phobius"/>
    </source>
</evidence>
<reference evidence="14" key="1">
    <citation type="journal article" date="2021" name="Cell">
        <title>Tracing the genetic footprints of vertebrate landing in non-teleost ray-finned fishes.</title>
        <authorList>
            <person name="Bi X."/>
            <person name="Wang K."/>
            <person name="Yang L."/>
            <person name="Pan H."/>
            <person name="Jiang H."/>
            <person name="Wei Q."/>
            <person name="Fang M."/>
            <person name="Yu H."/>
            <person name="Zhu C."/>
            <person name="Cai Y."/>
            <person name="He Y."/>
            <person name="Gan X."/>
            <person name="Zeng H."/>
            <person name="Yu D."/>
            <person name="Zhu Y."/>
            <person name="Jiang H."/>
            <person name="Qiu Q."/>
            <person name="Yang H."/>
            <person name="Zhang Y.E."/>
            <person name="Wang W."/>
            <person name="Zhu M."/>
            <person name="He S."/>
            <person name="Zhang G."/>
        </authorList>
    </citation>
    <scope>NUCLEOTIDE SEQUENCE</scope>
    <source>
        <strain evidence="14">Bchr_001</strain>
    </source>
</reference>
<dbReference type="Gene3D" id="3.10.100.10">
    <property type="entry name" value="Mannose-Binding Protein A, subunit A"/>
    <property type="match status" value="4"/>
</dbReference>
<feature type="transmembrane region" description="Helical" evidence="10">
    <location>
        <begin position="1221"/>
        <end position="1244"/>
    </location>
</feature>
<evidence type="ECO:0000256" key="8">
    <source>
        <dbReference type="ARBA" id="ARBA00023157"/>
    </source>
</evidence>
<organism evidence="14 15">
    <name type="scientific">Polypterus senegalus</name>
    <name type="common">Senegal bichir</name>
    <dbReference type="NCBI Taxonomy" id="55291"/>
    <lineage>
        <taxon>Eukaryota</taxon>
        <taxon>Metazoa</taxon>
        <taxon>Chordata</taxon>
        <taxon>Craniata</taxon>
        <taxon>Vertebrata</taxon>
        <taxon>Euteleostomi</taxon>
        <taxon>Actinopterygii</taxon>
        <taxon>Polypteriformes</taxon>
        <taxon>Polypteridae</taxon>
        <taxon>Polypterus</taxon>
    </lineage>
</organism>
<feature type="domain" description="C-type lectin" evidence="12">
    <location>
        <begin position="310"/>
        <end position="412"/>
    </location>
</feature>
<dbReference type="InterPro" id="IPR036116">
    <property type="entry name" value="FN3_sf"/>
</dbReference>
<dbReference type="PROSITE" id="PS00615">
    <property type="entry name" value="C_TYPE_LECTIN_1"/>
    <property type="match status" value="4"/>
</dbReference>
<evidence type="ECO:0000256" key="9">
    <source>
        <dbReference type="ARBA" id="ARBA00023315"/>
    </source>
</evidence>
<dbReference type="InterPro" id="IPR018378">
    <property type="entry name" value="C-type_lectin_CS"/>
</dbReference>
<dbReference type="GO" id="GO:0016746">
    <property type="term" value="F:acyltransferase activity"/>
    <property type="evidence" value="ECO:0007669"/>
    <property type="project" value="UniProtKB-KW"/>
</dbReference>
<keyword evidence="11" id="KW-0732">Signal</keyword>
<feature type="domain" description="Fibronectin type-III" evidence="13">
    <location>
        <begin position="906"/>
        <end position="999"/>
    </location>
</feature>
<evidence type="ECO:0000256" key="7">
    <source>
        <dbReference type="ARBA" id="ARBA00023136"/>
    </source>
</evidence>
<dbReference type="PROSITE" id="PS50041">
    <property type="entry name" value="C_TYPE_LECTIN_2"/>
    <property type="match status" value="4"/>
</dbReference>
<accession>A0ABS2Z333</accession>
<evidence type="ECO:0000256" key="3">
    <source>
        <dbReference type="ARBA" id="ARBA00022679"/>
    </source>
</evidence>
<feature type="domain" description="Fibronectin type-III" evidence="13">
    <location>
        <begin position="214"/>
        <end position="301"/>
    </location>
</feature>
<dbReference type="PROSITE" id="PS50853">
    <property type="entry name" value="FN3"/>
    <property type="match status" value="6"/>
</dbReference>
<dbReference type="SMART" id="SM00060">
    <property type="entry name" value="FN3"/>
    <property type="match status" value="6"/>
</dbReference>